<evidence type="ECO:0000313" key="4">
    <source>
        <dbReference type="Proteomes" id="UP000324222"/>
    </source>
</evidence>
<reference evidence="3 4" key="1">
    <citation type="submission" date="2019-05" db="EMBL/GenBank/DDBJ databases">
        <title>Another draft genome of Portunus trituberculatus and its Hox gene families provides insights of decapod evolution.</title>
        <authorList>
            <person name="Jeong J.-H."/>
            <person name="Song I."/>
            <person name="Kim S."/>
            <person name="Choi T."/>
            <person name="Kim D."/>
            <person name="Ryu S."/>
            <person name="Kim W."/>
        </authorList>
    </citation>
    <scope>NUCLEOTIDE SEQUENCE [LARGE SCALE GENOMIC DNA]</scope>
    <source>
        <tissue evidence="3">Muscle</tissue>
    </source>
</reference>
<feature type="region of interest" description="Disordered" evidence="1">
    <location>
        <begin position="62"/>
        <end position="103"/>
    </location>
</feature>
<gene>
    <name evidence="3" type="ORF">E2C01_022070</name>
</gene>
<dbReference type="AlphaFoldDB" id="A0A5B7E692"/>
<comment type="caution">
    <text evidence="3">The sequence shown here is derived from an EMBL/GenBank/DDBJ whole genome shotgun (WGS) entry which is preliminary data.</text>
</comment>
<dbReference type="EMBL" id="VSRR010001979">
    <property type="protein sequence ID" value="MPC28857.1"/>
    <property type="molecule type" value="Genomic_DNA"/>
</dbReference>
<organism evidence="3 4">
    <name type="scientific">Portunus trituberculatus</name>
    <name type="common">Swimming crab</name>
    <name type="synonym">Neptunus trituberculatus</name>
    <dbReference type="NCBI Taxonomy" id="210409"/>
    <lineage>
        <taxon>Eukaryota</taxon>
        <taxon>Metazoa</taxon>
        <taxon>Ecdysozoa</taxon>
        <taxon>Arthropoda</taxon>
        <taxon>Crustacea</taxon>
        <taxon>Multicrustacea</taxon>
        <taxon>Malacostraca</taxon>
        <taxon>Eumalacostraca</taxon>
        <taxon>Eucarida</taxon>
        <taxon>Decapoda</taxon>
        <taxon>Pleocyemata</taxon>
        <taxon>Brachyura</taxon>
        <taxon>Eubrachyura</taxon>
        <taxon>Portunoidea</taxon>
        <taxon>Portunidae</taxon>
        <taxon>Portuninae</taxon>
        <taxon>Portunus</taxon>
    </lineage>
</organism>
<accession>A0A5B7E692</accession>
<dbReference type="Proteomes" id="UP000324222">
    <property type="component" value="Unassembled WGS sequence"/>
</dbReference>
<evidence type="ECO:0000313" key="3">
    <source>
        <dbReference type="EMBL" id="MPC28857.1"/>
    </source>
</evidence>
<keyword evidence="2" id="KW-1133">Transmembrane helix</keyword>
<proteinExistence type="predicted"/>
<evidence type="ECO:0000256" key="2">
    <source>
        <dbReference type="SAM" id="Phobius"/>
    </source>
</evidence>
<feature type="compositionally biased region" description="Polar residues" evidence="1">
    <location>
        <begin position="67"/>
        <end position="76"/>
    </location>
</feature>
<feature type="transmembrane region" description="Helical" evidence="2">
    <location>
        <begin position="21"/>
        <end position="45"/>
    </location>
</feature>
<protein>
    <submittedName>
        <fullName evidence="3">Uncharacterized protein</fullName>
    </submittedName>
</protein>
<evidence type="ECO:0000256" key="1">
    <source>
        <dbReference type="SAM" id="MobiDB-lite"/>
    </source>
</evidence>
<keyword evidence="4" id="KW-1185">Reference proteome</keyword>
<name>A0A5B7E692_PORTR</name>
<keyword evidence="2" id="KW-0812">Transmembrane</keyword>
<keyword evidence="2" id="KW-0472">Membrane</keyword>
<sequence length="103" mass="11715">MVLKGLRVMTDCYKCYYHFTHLFAVTWCVTIFFSHVLFNLLHLIIQADINYSHTHTHTHTHTARSVVVSTLNSQSRGPGLNHGKRRGKWSSLLMCGPSSPSSK</sequence>